<organism evidence="5 6">
    <name type="scientific">Fusarium tjaetaba</name>
    <dbReference type="NCBI Taxonomy" id="1567544"/>
    <lineage>
        <taxon>Eukaryota</taxon>
        <taxon>Fungi</taxon>
        <taxon>Dikarya</taxon>
        <taxon>Ascomycota</taxon>
        <taxon>Pezizomycotina</taxon>
        <taxon>Sordariomycetes</taxon>
        <taxon>Hypocreomycetidae</taxon>
        <taxon>Hypocreales</taxon>
        <taxon>Nectriaceae</taxon>
        <taxon>Fusarium</taxon>
        <taxon>Fusarium fujikuroi species complex</taxon>
    </lineage>
</organism>
<dbReference type="PANTHER" id="PTHR47256:SF1">
    <property type="entry name" value="ZN(II)2CYS6 TRANSCRIPTION FACTOR (EUROFUNG)"/>
    <property type="match status" value="1"/>
</dbReference>
<dbReference type="PANTHER" id="PTHR47256">
    <property type="entry name" value="ZN(II)2CYS6 TRANSCRIPTION FACTOR (EUROFUNG)-RELATED"/>
    <property type="match status" value="1"/>
</dbReference>
<dbReference type="SUPFAM" id="SSF57701">
    <property type="entry name" value="Zn2/Cys6 DNA-binding domain"/>
    <property type="match status" value="1"/>
</dbReference>
<dbReference type="InterPro" id="IPR036864">
    <property type="entry name" value="Zn2-C6_fun-type_DNA-bd_sf"/>
</dbReference>
<dbReference type="GeneID" id="59309052"/>
<dbReference type="Pfam" id="PF00172">
    <property type="entry name" value="Zn_clus"/>
    <property type="match status" value="1"/>
</dbReference>
<dbReference type="GO" id="GO:0008270">
    <property type="term" value="F:zinc ion binding"/>
    <property type="evidence" value="ECO:0007669"/>
    <property type="project" value="InterPro"/>
</dbReference>
<reference evidence="5 6" key="1">
    <citation type="submission" date="2020-05" db="EMBL/GenBank/DDBJ databases">
        <title>Identification and distribution of gene clusters putatively required for synthesis of sphingolipid metabolism inhibitors in phylogenetically diverse species of the filamentous fungus Fusarium.</title>
        <authorList>
            <person name="Kim H.-S."/>
            <person name="Busman M."/>
            <person name="Brown D.W."/>
            <person name="Divon H."/>
            <person name="Uhlig S."/>
            <person name="Proctor R.H."/>
        </authorList>
    </citation>
    <scope>NUCLEOTIDE SEQUENCE [LARGE SCALE GENOMIC DNA]</scope>
    <source>
        <strain evidence="5 6">NRRL 66243</strain>
    </source>
</reference>
<dbReference type="GO" id="GO:0000981">
    <property type="term" value="F:DNA-binding transcription factor activity, RNA polymerase II-specific"/>
    <property type="evidence" value="ECO:0007669"/>
    <property type="project" value="InterPro"/>
</dbReference>
<evidence type="ECO:0000259" key="4">
    <source>
        <dbReference type="PROSITE" id="PS50048"/>
    </source>
</evidence>
<dbReference type="Gene3D" id="4.10.240.10">
    <property type="entry name" value="Zn(2)-C6 fungal-type DNA-binding domain"/>
    <property type="match status" value="1"/>
</dbReference>
<dbReference type="PROSITE" id="PS00463">
    <property type="entry name" value="ZN2_CY6_FUNGAL_1"/>
    <property type="match status" value="1"/>
</dbReference>
<dbReference type="AlphaFoldDB" id="A0A8H5R338"/>
<name>A0A8H5R338_9HYPO</name>
<dbReference type="InterPro" id="IPR053187">
    <property type="entry name" value="Notoamide_regulator"/>
</dbReference>
<dbReference type="RefSeq" id="XP_037203066.1">
    <property type="nucleotide sequence ID" value="XM_037356782.1"/>
</dbReference>
<evidence type="ECO:0000313" key="6">
    <source>
        <dbReference type="Proteomes" id="UP000530670"/>
    </source>
</evidence>
<gene>
    <name evidence="5" type="ORF">FTJAE_9822</name>
</gene>
<accession>A0A8H5R338</accession>
<dbReference type="SMART" id="SM00066">
    <property type="entry name" value="GAL4"/>
    <property type="match status" value="1"/>
</dbReference>
<feature type="region of interest" description="Disordered" evidence="3">
    <location>
        <begin position="1"/>
        <end position="30"/>
    </location>
</feature>
<evidence type="ECO:0000256" key="3">
    <source>
        <dbReference type="SAM" id="MobiDB-lite"/>
    </source>
</evidence>
<keyword evidence="6" id="KW-1185">Reference proteome</keyword>
<sequence length="685" mass="78111">MSHLRPLLPATSAGSSGQGGGAPGPRAPLAPKRKNVDAACLACKKRKVRCDGQEPRCAVCVKRGLLCEYSPTENQSSKVIKRKLTDIEERLQAHEELYSIMQSKSEEECLSIIRRIKSVQDVRTVLRHLQDGDLLLQIAHVPQTWHQYSFPFSPEMPHFLRGENNPYLEYRIYEMVNEDAAAGNSNAGLNAMRVGFEAQYRAPYHAATLIEPRIDALRPSQWTQVPVNDNLLCQLLKMYFMRVYPTSAFFHNDYFLDDMAADREKFCSSYLHAYIKDPQRTEFWNPHSLQYQFLAETRRIREFEDQKDSLTAVQATLVLALTYNMNSMDEIGFSYTIQAIAMADRIKLFDEFPPKMEDKIKASRTLTAWTTFNFQALFSFHFFRPPLIKSPPRFPLLDPKDNASWYPELWIMYPLAQSPIPIDLGHHFKAVSESRALVNKIGACAFPTLQSQKKLTLDEAWGFYLMLKKWYDELPSSLSPRNAVLPFQLLVHLRYFNIVIILLEPFATAETQGRDPESTENDTANYVVADAKMRFETVSRLYYLRHGFETYDPLLIQFHILLGFMTLNTLSSGKKKAPEAVKALQSTLVLALKGLRDQANSCYLAVTTFSLLKGTLKQGDPRLLQSVADVEQDKESVKTLIASHVKSQYPINVVSMSEDPEQRRVGALIAAYKELELDDTIPFKG</sequence>
<feature type="domain" description="Zn(2)-C6 fungal-type" evidence="4">
    <location>
        <begin position="39"/>
        <end position="69"/>
    </location>
</feature>
<evidence type="ECO:0000256" key="2">
    <source>
        <dbReference type="SAM" id="Coils"/>
    </source>
</evidence>
<dbReference type="PRINTS" id="PR00755">
    <property type="entry name" value="AFLATOXINBRP"/>
</dbReference>
<dbReference type="InterPro" id="IPR001138">
    <property type="entry name" value="Zn2Cys6_DnaBD"/>
</dbReference>
<comment type="caution">
    <text evidence="5">The sequence shown here is derived from an EMBL/GenBank/DDBJ whole genome shotgun (WGS) entry which is preliminary data.</text>
</comment>
<dbReference type="Proteomes" id="UP000530670">
    <property type="component" value="Unassembled WGS sequence"/>
</dbReference>
<protein>
    <submittedName>
        <fullName evidence="5">N-terminal fungal transcription regulatory domain protein</fullName>
    </submittedName>
</protein>
<dbReference type="EMBL" id="JAAQRI010000226">
    <property type="protein sequence ID" value="KAF5625839.1"/>
    <property type="molecule type" value="Genomic_DNA"/>
</dbReference>
<dbReference type="PROSITE" id="PS50048">
    <property type="entry name" value="ZN2_CY6_FUNGAL_2"/>
    <property type="match status" value="1"/>
</dbReference>
<proteinExistence type="predicted"/>
<keyword evidence="2" id="KW-0175">Coiled coil</keyword>
<dbReference type="CDD" id="cd12148">
    <property type="entry name" value="fungal_TF_MHR"/>
    <property type="match status" value="1"/>
</dbReference>
<evidence type="ECO:0000256" key="1">
    <source>
        <dbReference type="ARBA" id="ARBA00023242"/>
    </source>
</evidence>
<evidence type="ECO:0000313" key="5">
    <source>
        <dbReference type="EMBL" id="KAF5625839.1"/>
    </source>
</evidence>
<dbReference type="CDD" id="cd00067">
    <property type="entry name" value="GAL4"/>
    <property type="match status" value="1"/>
</dbReference>
<keyword evidence="1" id="KW-0539">Nucleus</keyword>
<feature type="coiled-coil region" evidence="2">
    <location>
        <begin position="77"/>
        <end position="104"/>
    </location>
</feature>
<dbReference type="OrthoDB" id="426882at2759"/>